<sequence length="698" mass="78053">MGVIRHQLNVENLADLRIKLPLLFHKIARMQEEERKEKRVNDLVFAEVKRLNNLPVSDSEVTYLRKVIEGQEYSFVLNEEDMWEFGGLALDDVVVTAKAINYTNARGFVRAEKGIYLYGGDENYIGGKIKKGEPYGVSQAVEVKVLFRGKEDKKGWLRIQMVDTKEVGWIQKQFIQIIPVDTLLDSYTKKFYYVKSGDTFETDIAAIEYSEYKVKTGDDYRTIAQAFHLLNQQSDHKTGIVIKDADQGLLSALELGYKASIDPAFVEARSLYKKLFLTENHIVRLPSESYIRLQQELGNLSKRSDFMNATIDVVDAVTEILAGAAGLVVGIIEGLLRAIYDALEGIVDLISTIISTIKDLITGELFGKIKSLYETIIGFADLEYEDLKKVMYAVLGNIGTAIQDIIENWKTASAFEKGRVIGIVIGAILLEILVAIFTGGSVTLAKWAGKLGKLGKVLTKIAELGDDMRKALKKKMPDRFKKGDYDKDNDNDGENWQRWALLQQARTTALAMDANGASEAALLGALVTQASFYPKLKVTWPKEDIKADSFDLYMKASKPKKVVDDFTPSSVFRGDDNYDGGNIGIKLGGDADIKTPWEHVRRPGKGESSLFTSFSGVKKNTIKFTKKGKVYKVSFDDLKKIELEGGIKIHTPNSVKKSMLDSGNKKLRKDANNVFEVMKKNNEILIEGIIPESIIKKI</sequence>
<dbReference type="RefSeq" id="WP_379982170.1">
    <property type="nucleotide sequence ID" value="NZ_JBHSFV010000016.1"/>
</dbReference>
<keyword evidence="1" id="KW-1133">Transmembrane helix</keyword>
<evidence type="ECO:0000256" key="1">
    <source>
        <dbReference type="SAM" id="Phobius"/>
    </source>
</evidence>
<evidence type="ECO:0000313" key="2">
    <source>
        <dbReference type="EMBL" id="MFC4636202.1"/>
    </source>
</evidence>
<keyword evidence="1" id="KW-0472">Membrane</keyword>
<feature type="transmembrane region" description="Helical" evidence="1">
    <location>
        <begin position="420"/>
        <end position="445"/>
    </location>
</feature>
<keyword evidence="1" id="KW-0812">Transmembrane</keyword>
<dbReference type="Proteomes" id="UP001596043">
    <property type="component" value="Unassembled WGS sequence"/>
</dbReference>
<organism evidence="2 3">
    <name type="scientific">Dokdonia ponticola</name>
    <dbReference type="NCBI Taxonomy" id="2041041"/>
    <lineage>
        <taxon>Bacteria</taxon>
        <taxon>Pseudomonadati</taxon>
        <taxon>Bacteroidota</taxon>
        <taxon>Flavobacteriia</taxon>
        <taxon>Flavobacteriales</taxon>
        <taxon>Flavobacteriaceae</taxon>
        <taxon>Dokdonia</taxon>
    </lineage>
</organism>
<gene>
    <name evidence="2" type="ORF">ACFO3O_20005</name>
</gene>
<evidence type="ECO:0000313" key="3">
    <source>
        <dbReference type="Proteomes" id="UP001596043"/>
    </source>
</evidence>
<protein>
    <recommendedName>
        <fullName evidence="4">SH3 domain-containing protein</fullName>
    </recommendedName>
</protein>
<dbReference type="EMBL" id="JBHSFV010000016">
    <property type="protein sequence ID" value="MFC4636202.1"/>
    <property type="molecule type" value="Genomic_DNA"/>
</dbReference>
<keyword evidence="3" id="KW-1185">Reference proteome</keyword>
<accession>A0ABV9I1B7</accession>
<reference evidence="3" key="1">
    <citation type="journal article" date="2019" name="Int. J. Syst. Evol. Microbiol.">
        <title>The Global Catalogue of Microorganisms (GCM) 10K type strain sequencing project: providing services to taxonomists for standard genome sequencing and annotation.</title>
        <authorList>
            <consortium name="The Broad Institute Genomics Platform"/>
            <consortium name="The Broad Institute Genome Sequencing Center for Infectious Disease"/>
            <person name="Wu L."/>
            <person name="Ma J."/>
        </authorList>
    </citation>
    <scope>NUCLEOTIDE SEQUENCE [LARGE SCALE GENOMIC DNA]</scope>
    <source>
        <strain evidence="3">YJ-61-S</strain>
    </source>
</reference>
<name>A0ABV9I1B7_9FLAO</name>
<proteinExistence type="predicted"/>
<evidence type="ECO:0008006" key="4">
    <source>
        <dbReference type="Google" id="ProtNLM"/>
    </source>
</evidence>
<comment type="caution">
    <text evidence="2">The sequence shown here is derived from an EMBL/GenBank/DDBJ whole genome shotgun (WGS) entry which is preliminary data.</text>
</comment>